<reference evidence="1 2" key="1">
    <citation type="submission" date="2016-10" db="EMBL/GenBank/DDBJ databases">
        <authorList>
            <person name="Varghese N."/>
            <person name="Submissions S."/>
        </authorList>
    </citation>
    <scope>NUCLEOTIDE SEQUENCE [LARGE SCALE GENOMIC DNA]</scope>
    <source>
        <strain evidence="1 2">CGMCC 1.6853</strain>
    </source>
</reference>
<evidence type="ECO:0000313" key="2">
    <source>
        <dbReference type="Proteomes" id="UP000183031"/>
    </source>
</evidence>
<gene>
    <name evidence="1" type="ORF">SAMN02927935_03388</name>
</gene>
<dbReference type="RefSeq" id="WP_033632347.1">
    <property type="nucleotide sequence ID" value="NZ_CBCSIN010000007.1"/>
</dbReference>
<comment type="caution">
    <text evidence="1">The sequence shown here is derived from an EMBL/GenBank/DDBJ whole genome shotgun (WGS) entry which is preliminary data.</text>
</comment>
<sequence length="73" mass="8462">MTEYSDVSAIDKRDWISFSDKLPTVENGKPEKIYVKYKMLIAYEETPTATVEWALSDEGREQLSHWAYITDGN</sequence>
<proteinExistence type="predicted"/>
<accession>A0A1G5KG95</accession>
<dbReference type="Proteomes" id="UP000183031">
    <property type="component" value="Unassembled WGS sequence"/>
</dbReference>
<keyword evidence="2" id="KW-1185">Reference proteome</keyword>
<name>A0A1G5KG95_9GAMM</name>
<organism evidence="1 2">
    <name type="scientific">Serratia nematodiphila</name>
    <dbReference type="NCBI Taxonomy" id="458197"/>
    <lineage>
        <taxon>Bacteria</taxon>
        <taxon>Pseudomonadati</taxon>
        <taxon>Pseudomonadota</taxon>
        <taxon>Gammaproteobacteria</taxon>
        <taxon>Enterobacterales</taxon>
        <taxon>Yersiniaceae</taxon>
        <taxon>Serratia</taxon>
    </lineage>
</organism>
<protein>
    <submittedName>
        <fullName evidence="1">Uncharacterized protein</fullName>
    </submittedName>
</protein>
<dbReference type="EMBL" id="FMUT01000009">
    <property type="protein sequence ID" value="SCY99577.1"/>
    <property type="molecule type" value="Genomic_DNA"/>
</dbReference>
<evidence type="ECO:0000313" key="1">
    <source>
        <dbReference type="EMBL" id="SCY99577.1"/>
    </source>
</evidence>